<keyword evidence="7 8" id="KW-0066">ATP synthesis</keyword>
<name>A0ABW5XEQ7_9MICO</name>
<comment type="function">
    <text evidence="8">F(1)F(0) ATP synthase produces ATP from ADP in the presence of a proton or sodium gradient. F-type ATPases consist of two structural domains, F(1) containing the extramembraneous catalytic core and F(0) containing the membrane proton channel, linked together by a central stalk and a peripheral stalk. During catalysis, ATP synthesis in the catalytic domain of F(1) is coupled via a rotary mechanism of the central stalk subunits to proton translocation.</text>
</comment>
<evidence type="ECO:0000256" key="8">
    <source>
        <dbReference type="HAMAP-Rule" id="MF_01416"/>
    </source>
</evidence>
<proteinExistence type="inferred from homology"/>
<organism evidence="9 10">
    <name type="scientific">Populibacterium corticicola</name>
    <dbReference type="NCBI Taxonomy" id="1812826"/>
    <lineage>
        <taxon>Bacteria</taxon>
        <taxon>Bacillati</taxon>
        <taxon>Actinomycetota</taxon>
        <taxon>Actinomycetes</taxon>
        <taxon>Micrococcales</taxon>
        <taxon>Jonesiaceae</taxon>
        <taxon>Populibacterium</taxon>
    </lineage>
</organism>
<evidence type="ECO:0000256" key="3">
    <source>
        <dbReference type="ARBA" id="ARBA00022781"/>
    </source>
</evidence>
<dbReference type="NCBIfam" id="NF009967">
    <property type="entry name" value="PRK13430.1"/>
    <property type="match status" value="1"/>
</dbReference>
<dbReference type="InterPro" id="IPR020781">
    <property type="entry name" value="ATPase_OSCP/d_CS"/>
</dbReference>
<keyword evidence="2 8" id="KW-0813">Transport</keyword>
<dbReference type="PRINTS" id="PR00125">
    <property type="entry name" value="ATPASEDELTA"/>
</dbReference>
<dbReference type="RefSeq" id="WP_377465324.1">
    <property type="nucleotide sequence ID" value="NZ_JBHUOP010000002.1"/>
</dbReference>
<evidence type="ECO:0000256" key="4">
    <source>
        <dbReference type="ARBA" id="ARBA00023065"/>
    </source>
</evidence>
<sequence>MRGTSQASLTAIREQSEAVYKAAGTNAQTLGEQLFVVVDALDSSGSLRRSLADPSRTGEDKAALIRSVLANGFDDRTISIMENVAKSRWSSDRDLVDAISLLAIDAYLSAAESRDALETVESELFVLTRALSGQREARQALSDPSTDSSIRVKLVHDLIAGRADEVTVALAARAAAAPRGERFVPALGRIGDMAATRRARKVAYVSTSRALSDTQIERLESILSAQYGQDIQLNVTVDPAVVGGMRVQIGAEVVDTTILTRLTDARRRLAS</sequence>
<comment type="caution">
    <text evidence="9">The sequence shown here is derived from an EMBL/GenBank/DDBJ whole genome shotgun (WGS) entry which is preliminary data.</text>
</comment>
<gene>
    <name evidence="8" type="primary">atpH</name>
    <name evidence="9" type="ORF">ACFSYH_04205</name>
</gene>
<dbReference type="Proteomes" id="UP001597391">
    <property type="component" value="Unassembled WGS sequence"/>
</dbReference>
<dbReference type="Pfam" id="PF00213">
    <property type="entry name" value="OSCP"/>
    <property type="match status" value="1"/>
</dbReference>
<evidence type="ECO:0000256" key="7">
    <source>
        <dbReference type="ARBA" id="ARBA00023310"/>
    </source>
</evidence>
<evidence type="ECO:0000256" key="1">
    <source>
        <dbReference type="ARBA" id="ARBA00004370"/>
    </source>
</evidence>
<evidence type="ECO:0000256" key="2">
    <source>
        <dbReference type="ARBA" id="ARBA00022448"/>
    </source>
</evidence>
<protein>
    <recommendedName>
        <fullName evidence="8">ATP synthase subunit delta</fullName>
    </recommendedName>
    <alternativeName>
        <fullName evidence="8">ATP synthase F(1) sector subunit delta</fullName>
    </alternativeName>
    <alternativeName>
        <fullName evidence="8">F-type ATPase subunit delta</fullName>
        <shortName evidence="8">F-ATPase subunit delta</shortName>
    </alternativeName>
</protein>
<keyword evidence="10" id="KW-1185">Reference proteome</keyword>
<evidence type="ECO:0000313" key="9">
    <source>
        <dbReference type="EMBL" id="MFD2839770.1"/>
    </source>
</evidence>
<keyword evidence="3 8" id="KW-0375">Hydrogen ion transport</keyword>
<keyword evidence="6 8" id="KW-0139">CF(1)</keyword>
<dbReference type="InterPro" id="IPR000711">
    <property type="entry name" value="ATPase_OSCP/dsu"/>
</dbReference>
<reference evidence="10" key="1">
    <citation type="journal article" date="2019" name="Int. J. Syst. Evol. Microbiol.">
        <title>The Global Catalogue of Microorganisms (GCM) 10K type strain sequencing project: providing services to taxonomists for standard genome sequencing and annotation.</title>
        <authorList>
            <consortium name="The Broad Institute Genomics Platform"/>
            <consortium name="The Broad Institute Genome Sequencing Center for Infectious Disease"/>
            <person name="Wu L."/>
            <person name="Ma J."/>
        </authorList>
    </citation>
    <scope>NUCLEOTIDE SEQUENCE [LARGE SCALE GENOMIC DNA]</scope>
    <source>
        <strain evidence="10">KCTC 33576</strain>
    </source>
</reference>
<dbReference type="PROSITE" id="PS00389">
    <property type="entry name" value="ATPASE_DELTA"/>
    <property type="match status" value="1"/>
</dbReference>
<dbReference type="PANTHER" id="PTHR11910">
    <property type="entry name" value="ATP SYNTHASE DELTA CHAIN"/>
    <property type="match status" value="1"/>
</dbReference>
<evidence type="ECO:0000313" key="10">
    <source>
        <dbReference type="Proteomes" id="UP001597391"/>
    </source>
</evidence>
<dbReference type="HAMAP" id="MF_01416">
    <property type="entry name" value="ATP_synth_delta_bact"/>
    <property type="match status" value="1"/>
</dbReference>
<dbReference type="EMBL" id="JBHUOP010000002">
    <property type="protein sequence ID" value="MFD2839770.1"/>
    <property type="molecule type" value="Genomic_DNA"/>
</dbReference>
<comment type="similarity">
    <text evidence="8">Belongs to the ATPase delta chain family.</text>
</comment>
<keyword evidence="4 8" id="KW-0406">Ion transport</keyword>
<evidence type="ECO:0000256" key="6">
    <source>
        <dbReference type="ARBA" id="ARBA00023196"/>
    </source>
</evidence>
<accession>A0ABW5XEQ7</accession>
<keyword evidence="5 8" id="KW-0472">Membrane</keyword>
<evidence type="ECO:0000256" key="5">
    <source>
        <dbReference type="ARBA" id="ARBA00023136"/>
    </source>
</evidence>
<comment type="function">
    <text evidence="8">This protein is part of the stalk that links CF(0) to CF(1). It either transmits conformational changes from CF(0) to CF(1) or is implicated in proton conduction.</text>
</comment>
<keyword evidence="8" id="KW-1003">Cell membrane</keyword>
<comment type="subcellular location">
    <subcellularLocation>
        <location evidence="8">Cell membrane</location>
        <topology evidence="8">Peripheral membrane protein</topology>
    </subcellularLocation>
    <subcellularLocation>
        <location evidence="1">Membrane</location>
    </subcellularLocation>
</comment>